<evidence type="ECO:0000256" key="6">
    <source>
        <dbReference type="SAM" id="Phobius"/>
    </source>
</evidence>
<evidence type="ECO:0000256" key="4">
    <source>
        <dbReference type="ARBA" id="ARBA00022989"/>
    </source>
</evidence>
<evidence type="ECO:0000256" key="1">
    <source>
        <dbReference type="ARBA" id="ARBA00004651"/>
    </source>
</evidence>
<evidence type="ECO:0000259" key="7">
    <source>
        <dbReference type="Pfam" id="PF06271"/>
    </source>
</evidence>
<evidence type="ECO:0000256" key="2">
    <source>
        <dbReference type="ARBA" id="ARBA00022475"/>
    </source>
</evidence>
<dbReference type="Proteomes" id="UP001500631">
    <property type="component" value="Unassembled WGS sequence"/>
</dbReference>
<evidence type="ECO:0000256" key="5">
    <source>
        <dbReference type="ARBA" id="ARBA00023136"/>
    </source>
</evidence>
<evidence type="ECO:0000313" key="8">
    <source>
        <dbReference type="EMBL" id="GAA5096060.1"/>
    </source>
</evidence>
<evidence type="ECO:0000313" key="9">
    <source>
        <dbReference type="Proteomes" id="UP001500631"/>
    </source>
</evidence>
<keyword evidence="2" id="KW-1003">Cell membrane</keyword>
<comment type="caution">
    <text evidence="8">The sequence shown here is derived from an EMBL/GenBank/DDBJ whole genome shotgun (WGS) entry which is preliminary data.</text>
</comment>
<feature type="transmembrane region" description="Helical" evidence="6">
    <location>
        <begin position="133"/>
        <end position="155"/>
    </location>
</feature>
<dbReference type="InterPro" id="IPR051791">
    <property type="entry name" value="Pra-immunoreactive"/>
</dbReference>
<accession>A0ABP9MJ66</accession>
<keyword evidence="9" id="KW-1185">Reference proteome</keyword>
<feature type="transmembrane region" description="Helical" evidence="6">
    <location>
        <begin position="198"/>
        <end position="217"/>
    </location>
</feature>
<dbReference type="Pfam" id="PF06271">
    <property type="entry name" value="RDD"/>
    <property type="match status" value="1"/>
</dbReference>
<comment type="subcellular location">
    <subcellularLocation>
        <location evidence="1">Cell membrane</location>
        <topology evidence="1">Multi-pass membrane protein</topology>
    </subcellularLocation>
</comment>
<feature type="domain" description="RDD" evidence="7">
    <location>
        <begin position="127"/>
        <end position="295"/>
    </location>
</feature>
<reference evidence="9" key="1">
    <citation type="journal article" date="2019" name="Int. J. Syst. Evol. Microbiol.">
        <title>The Global Catalogue of Microorganisms (GCM) 10K type strain sequencing project: providing services to taxonomists for standard genome sequencing and annotation.</title>
        <authorList>
            <consortium name="The Broad Institute Genomics Platform"/>
            <consortium name="The Broad Institute Genome Sequencing Center for Infectious Disease"/>
            <person name="Wu L."/>
            <person name="Ma J."/>
        </authorList>
    </citation>
    <scope>NUCLEOTIDE SEQUENCE [LARGE SCALE GENOMIC DNA]</scope>
    <source>
        <strain evidence="9">JCM 18424</strain>
    </source>
</reference>
<dbReference type="InterPro" id="IPR010432">
    <property type="entry name" value="RDD"/>
</dbReference>
<dbReference type="EMBL" id="BAABKE010000002">
    <property type="protein sequence ID" value="GAA5096060.1"/>
    <property type="molecule type" value="Genomic_DNA"/>
</dbReference>
<organism evidence="8 9">
    <name type="scientific">Wohlfahrtiimonas larvae</name>
    <dbReference type="NCBI Taxonomy" id="1157986"/>
    <lineage>
        <taxon>Bacteria</taxon>
        <taxon>Pseudomonadati</taxon>
        <taxon>Pseudomonadota</taxon>
        <taxon>Gammaproteobacteria</taxon>
        <taxon>Cardiobacteriales</taxon>
        <taxon>Ignatzschineriaceae</taxon>
        <taxon>Wohlfahrtiimonas</taxon>
    </lineage>
</organism>
<dbReference type="PANTHER" id="PTHR36115">
    <property type="entry name" value="PROLINE-RICH ANTIGEN HOMOLOG-RELATED"/>
    <property type="match status" value="1"/>
</dbReference>
<proteinExistence type="predicted"/>
<sequence length="307" mass="34930">MEQSKYQAFFHGELKTGHSKEMAIRALAGAYQKEDDFFESWFSGDKIVVKKEATLEEAEYIRDYLGDLGLMIQIEPLNQDRQTIEDVEKETEQLLEDAFAKIQQTLKDVQSTDAHEPKKIVVRVQPAPMMKRAMAYLLDIIICMIISNLLLELVLGPLGLFNTMPIHELSLAMNNATTQEDIRNIVDSYMGNDEFASLIMQMMFFVFAIQVLYFGILDSKYNATLGKKLFRIKVYSLVSPQILLRQAALRQVFIIVAFFILATFLGSIGLLILLGIFIMGAYDKRGLKQTLFDRLTATVVGIDQSKR</sequence>
<gene>
    <name evidence="8" type="ORF">GCM10023338_06030</name>
</gene>
<keyword evidence="5 6" id="KW-0472">Membrane</keyword>
<keyword evidence="3 6" id="KW-0812">Transmembrane</keyword>
<keyword evidence="4 6" id="KW-1133">Transmembrane helix</keyword>
<evidence type="ECO:0000256" key="3">
    <source>
        <dbReference type="ARBA" id="ARBA00022692"/>
    </source>
</evidence>
<name>A0ABP9MJ66_9GAMM</name>
<feature type="transmembrane region" description="Helical" evidence="6">
    <location>
        <begin position="254"/>
        <end position="282"/>
    </location>
</feature>
<protein>
    <recommendedName>
        <fullName evidence="7">RDD domain-containing protein</fullName>
    </recommendedName>
</protein>
<dbReference type="RefSeq" id="WP_077924713.1">
    <property type="nucleotide sequence ID" value="NZ_BAABKE010000002.1"/>
</dbReference>